<feature type="compositionally biased region" description="Basic and acidic residues" evidence="1">
    <location>
        <begin position="53"/>
        <end position="63"/>
    </location>
</feature>
<evidence type="ECO:0000256" key="1">
    <source>
        <dbReference type="SAM" id="MobiDB-lite"/>
    </source>
</evidence>
<sequence>MDDDIRSGEAAATRLVRGTPLTEALDITDPGAWTALDAGVRAIARYRPSLLPGRDRAGTREDGTTGGGEPRPTAPPRRPVAGLGRLRLRLPARLRSADRGADSRRRAGGRGAPAPEPVIGAERSGPPGGSAEPPVRSRLALALCHPDGRVREAALDGIAEHPALLPLLVVRAADWAAPVRERARRLLGGVLDVEAAVALAPLILRVGRRERGAFGVELLDGVLRRAPRERLLPLHTHPDRAVRRFALRSAVEEGLLSPGELARRAARDDDAVVQTLCADAALAAVTDAGDWDGVLEPLLGARSPQARSAGVTALRRAGRPERAVEFLADRAAVVRACARYVVRRHGTDPLPWYRERCADPADPAVPPGAVIGLAECGERADAELLWPLLAHPVPTVRARAVAGLRALDVTDVARLLPLLEDPAPGVVRETASALLPSAGTLPAGRLAGFLAADRPRHSRVAAFRLLDARGGLVGLRAAVALLDDPDRKLRAWAGQSVQRWHPDSGTPRGEKEVGELLGRARHLFSDHVLRRRMWEAGLPG</sequence>
<evidence type="ECO:0000313" key="3">
    <source>
        <dbReference type="Proteomes" id="UP001596156"/>
    </source>
</evidence>
<name>A0ABW0D3I5_STRFI</name>
<comment type="caution">
    <text evidence="2">The sequence shown here is derived from an EMBL/GenBank/DDBJ whole genome shotgun (WGS) entry which is preliminary data.</text>
</comment>
<protein>
    <recommendedName>
        <fullName evidence="4">HEAT repeat protein</fullName>
    </recommendedName>
</protein>
<proteinExistence type="predicted"/>
<dbReference type="Gene3D" id="1.25.10.10">
    <property type="entry name" value="Leucine-rich Repeat Variant"/>
    <property type="match status" value="1"/>
</dbReference>
<evidence type="ECO:0000313" key="2">
    <source>
        <dbReference type="EMBL" id="MFC5224051.1"/>
    </source>
</evidence>
<organism evidence="2 3">
    <name type="scientific">Streptomyces fimbriatus</name>
    <dbReference type="NCBI Taxonomy" id="68197"/>
    <lineage>
        <taxon>Bacteria</taxon>
        <taxon>Bacillati</taxon>
        <taxon>Actinomycetota</taxon>
        <taxon>Actinomycetes</taxon>
        <taxon>Kitasatosporales</taxon>
        <taxon>Streptomycetaceae</taxon>
        <taxon>Streptomyces</taxon>
    </lineage>
</organism>
<keyword evidence="3" id="KW-1185">Reference proteome</keyword>
<evidence type="ECO:0008006" key="4">
    <source>
        <dbReference type="Google" id="ProtNLM"/>
    </source>
</evidence>
<dbReference type="Proteomes" id="UP001596156">
    <property type="component" value="Unassembled WGS sequence"/>
</dbReference>
<dbReference type="RefSeq" id="WP_344641854.1">
    <property type="nucleotide sequence ID" value="NZ_BAAASS010000001.1"/>
</dbReference>
<feature type="region of interest" description="Disordered" evidence="1">
    <location>
        <begin position="51"/>
        <end position="134"/>
    </location>
</feature>
<dbReference type="EMBL" id="JBHSKL010000005">
    <property type="protein sequence ID" value="MFC5224051.1"/>
    <property type="molecule type" value="Genomic_DNA"/>
</dbReference>
<accession>A0ABW0D3I5</accession>
<dbReference type="SUPFAM" id="SSF48371">
    <property type="entry name" value="ARM repeat"/>
    <property type="match status" value="1"/>
</dbReference>
<feature type="compositionally biased region" description="Basic and acidic residues" evidence="1">
    <location>
        <begin position="95"/>
        <end position="105"/>
    </location>
</feature>
<dbReference type="InterPro" id="IPR016024">
    <property type="entry name" value="ARM-type_fold"/>
</dbReference>
<gene>
    <name evidence="2" type="ORF">ACFPN6_05415</name>
</gene>
<dbReference type="InterPro" id="IPR011989">
    <property type="entry name" value="ARM-like"/>
</dbReference>
<reference evidence="3" key="1">
    <citation type="journal article" date="2019" name="Int. J. Syst. Evol. Microbiol.">
        <title>The Global Catalogue of Microorganisms (GCM) 10K type strain sequencing project: providing services to taxonomists for standard genome sequencing and annotation.</title>
        <authorList>
            <consortium name="The Broad Institute Genomics Platform"/>
            <consortium name="The Broad Institute Genome Sequencing Center for Infectious Disease"/>
            <person name="Wu L."/>
            <person name="Ma J."/>
        </authorList>
    </citation>
    <scope>NUCLEOTIDE SEQUENCE [LARGE SCALE GENOMIC DNA]</scope>
    <source>
        <strain evidence="3">CCM 8479</strain>
    </source>
</reference>